<dbReference type="CDD" id="cd02137">
    <property type="entry name" value="MhqN-like"/>
    <property type="match status" value="1"/>
</dbReference>
<evidence type="ECO:0000256" key="1">
    <source>
        <dbReference type="ARBA" id="ARBA00007118"/>
    </source>
</evidence>
<sequence length="218" mass="24489">MSTTSASQSIPLSTVMRERRAVRTFDPTIKISRDEIKELLGEAIQAPSGTNLQSWRFLVIDSQPLKERLLPIALNQKQVVEAAAVIAVLGDLENFKYTDTIYDRTVQAGYMTESAKERKVRNTLNMYEGFPYELKSKYAYIDGGLVSMQLMLAAKARGYDTVPMAGYDLDKFKEAFRIGERYVSVLLIAIGKAAKEGIPSIRLSVDEVTRWNDMSFPS</sequence>
<dbReference type="PANTHER" id="PTHR43673:SF3">
    <property type="entry name" value="NAD(P)H NITROREDUCTASE YODC-RELATED"/>
    <property type="match status" value="1"/>
</dbReference>
<dbReference type="EMBL" id="JAHZIK010000255">
    <property type="protein sequence ID" value="MBW7454812.1"/>
    <property type="molecule type" value="Genomic_DNA"/>
</dbReference>
<feature type="domain" description="Nitroreductase" evidence="3">
    <location>
        <begin position="17"/>
        <end position="192"/>
    </location>
</feature>
<comment type="similarity">
    <text evidence="1">Belongs to the nitroreductase family.</text>
</comment>
<reference evidence="4 5" key="1">
    <citation type="submission" date="2021-07" db="EMBL/GenBank/DDBJ databases">
        <title>Paenibacillus radiodurans sp. nov., isolated from the southeastern edge of Tengger Desert.</title>
        <authorList>
            <person name="Zhang G."/>
        </authorList>
    </citation>
    <scope>NUCLEOTIDE SEQUENCE [LARGE SCALE GENOMIC DNA]</scope>
    <source>
        <strain evidence="4 5">CCM 7311</strain>
    </source>
</reference>
<dbReference type="InterPro" id="IPR029479">
    <property type="entry name" value="Nitroreductase"/>
</dbReference>
<evidence type="ECO:0000313" key="5">
    <source>
        <dbReference type="Proteomes" id="UP001519887"/>
    </source>
</evidence>
<dbReference type="Pfam" id="PF00881">
    <property type="entry name" value="Nitroreductase"/>
    <property type="match status" value="1"/>
</dbReference>
<comment type="caution">
    <text evidence="4">The sequence shown here is derived from an EMBL/GenBank/DDBJ whole genome shotgun (WGS) entry which is preliminary data.</text>
</comment>
<dbReference type="Gene3D" id="3.40.109.10">
    <property type="entry name" value="NADH Oxidase"/>
    <property type="match status" value="1"/>
</dbReference>
<keyword evidence="2" id="KW-0560">Oxidoreductase</keyword>
<proteinExistence type="inferred from homology"/>
<name>A0ABS7C1P7_9BACL</name>
<dbReference type="RefSeq" id="WP_210045793.1">
    <property type="nucleotide sequence ID" value="NZ_JBHLVU010000017.1"/>
</dbReference>
<dbReference type="InterPro" id="IPR000415">
    <property type="entry name" value="Nitroreductase-like"/>
</dbReference>
<evidence type="ECO:0000259" key="3">
    <source>
        <dbReference type="Pfam" id="PF00881"/>
    </source>
</evidence>
<dbReference type="Proteomes" id="UP001519887">
    <property type="component" value="Unassembled WGS sequence"/>
</dbReference>
<evidence type="ECO:0000313" key="4">
    <source>
        <dbReference type="EMBL" id="MBW7454812.1"/>
    </source>
</evidence>
<dbReference type="PANTHER" id="PTHR43673">
    <property type="entry name" value="NAD(P)H NITROREDUCTASE YDGI-RELATED"/>
    <property type="match status" value="1"/>
</dbReference>
<organism evidence="4 5">
    <name type="scientific">Paenibacillus sepulcri</name>
    <dbReference type="NCBI Taxonomy" id="359917"/>
    <lineage>
        <taxon>Bacteria</taxon>
        <taxon>Bacillati</taxon>
        <taxon>Bacillota</taxon>
        <taxon>Bacilli</taxon>
        <taxon>Bacillales</taxon>
        <taxon>Paenibacillaceae</taxon>
        <taxon>Paenibacillus</taxon>
    </lineage>
</organism>
<accession>A0ABS7C1P7</accession>
<gene>
    <name evidence="4" type="ORF">K0U00_12285</name>
</gene>
<dbReference type="SUPFAM" id="SSF55469">
    <property type="entry name" value="FMN-dependent nitroreductase-like"/>
    <property type="match status" value="1"/>
</dbReference>
<evidence type="ECO:0000256" key="2">
    <source>
        <dbReference type="ARBA" id="ARBA00023002"/>
    </source>
</evidence>
<protein>
    <submittedName>
        <fullName evidence="4">Nitroreductase family protein</fullName>
    </submittedName>
</protein>
<keyword evidence="5" id="KW-1185">Reference proteome</keyword>